<accession>A0A1Q9R527</accession>
<dbReference type="GO" id="GO:0003700">
    <property type="term" value="F:DNA-binding transcription factor activity"/>
    <property type="evidence" value="ECO:0007669"/>
    <property type="project" value="InterPro"/>
</dbReference>
<evidence type="ECO:0000313" key="1">
    <source>
        <dbReference type="EMBL" id="OLS62516.1"/>
    </source>
</evidence>
<dbReference type="Proteomes" id="UP000186736">
    <property type="component" value="Unassembled WGS sequence"/>
</dbReference>
<dbReference type="GO" id="GO:0097351">
    <property type="term" value="F:toxin sequestering activity"/>
    <property type="evidence" value="ECO:0007669"/>
    <property type="project" value="InterPro"/>
</dbReference>
<gene>
    <name evidence="1" type="ORF">PSEMO_26460</name>
</gene>
<dbReference type="Pfam" id="PF15937">
    <property type="entry name" value="PrlF_antitoxin"/>
    <property type="match status" value="1"/>
</dbReference>
<evidence type="ECO:0000313" key="2">
    <source>
        <dbReference type="Proteomes" id="UP000186736"/>
    </source>
</evidence>
<organism evidence="1 2">
    <name type="scientific">Pseudomonas putida</name>
    <name type="common">Arthrobacter siderocapsulatus</name>
    <dbReference type="NCBI Taxonomy" id="303"/>
    <lineage>
        <taxon>Bacteria</taxon>
        <taxon>Pseudomonadati</taxon>
        <taxon>Pseudomonadota</taxon>
        <taxon>Gammaproteobacteria</taxon>
        <taxon>Pseudomonadales</taxon>
        <taxon>Pseudomonadaceae</taxon>
        <taxon>Pseudomonas</taxon>
    </lineage>
</organism>
<sequence length="54" mass="5944">MSDAEAAFLTFLAKDIAENPHRLVAIDQEVVRNIEKLVGDVDIDLDAALSMDDE</sequence>
<name>A0A1Q9R527_PSEPU</name>
<protein>
    <submittedName>
        <fullName evidence="1">Uncharacterized protein</fullName>
    </submittedName>
</protein>
<dbReference type="InterPro" id="IPR031848">
    <property type="entry name" value="PrlF_antitoxin"/>
</dbReference>
<dbReference type="EMBL" id="MKZO01000022">
    <property type="protein sequence ID" value="OLS62516.1"/>
    <property type="molecule type" value="Genomic_DNA"/>
</dbReference>
<dbReference type="GO" id="GO:0001558">
    <property type="term" value="P:regulation of cell growth"/>
    <property type="evidence" value="ECO:0007669"/>
    <property type="project" value="InterPro"/>
</dbReference>
<reference evidence="1 2" key="1">
    <citation type="submission" date="2016-10" db="EMBL/GenBank/DDBJ databases">
        <title>Genome Sequence of Pseudomonas putida GM4FR.</title>
        <authorList>
            <person name="Poehlein A."/>
            <person name="Wemheuer F."/>
            <person name="Hollensteiner J."/>
            <person name="Wemheuer B."/>
        </authorList>
    </citation>
    <scope>NUCLEOTIDE SEQUENCE [LARGE SCALE GENOMIC DNA]</scope>
    <source>
        <strain evidence="1 2">GM4FR</strain>
    </source>
</reference>
<comment type="caution">
    <text evidence="1">The sequence shown here is derived from an EMBL/GenBank/DDBJ whole genome shotgun (WGS) entry which is preliminary data.</text>
</comment>
<dbReference type="RefSeq" id="WP_075803569.1">
    <property type="nucleotide sequence ID" value="NZ_MKZO01000022.1"/>
</dbReference>
<dbReference type="AlphaFoldDB" id="A0A1Q9R527"/>
<proteinExistence type="predicted"/>